<keyword evidence="1" id="KW-0732">Signal</keyword>
<accession>A0A3P1BYY3</accession>
<proteinExistence type="predicted"/>
<dbReference type="OrthoDB" id="949971at2"/>
<dbReference type="Proteomes" id="UP000271925">
    <property type="component" value="Unassembled WGS sequence"/>
</dbReference>
<feature type="chain" id="PRO_5017954472" description="Outer membrane protein beta-barrel domain-containing protein" evidence="1">
    <location>
        <begin position="23"/>
        <end position="250"/>
    </location>
</feature>
<dbReference type="RefSeq" id="WP_124869001.1">
    <property type="nucleotide sequence ID" value="NZ_RQJO01000007.1"/>
</dbReference>
<dbReference type="EMBL" id="RQJO01000007">
    <property type="protein sequence ID" value="RRB06311.1"/>
    <property type="molecule type" value="Genomic_DNA"/>
</dbReference>
<comment type="caution">
    <text evidence="2">The sequence shown here is derived from an EMBL/GenBank/DDBJ whole genome shotgun (WGS) entry which is preliminary data.</text>
</comment>
<feature type="signal peptide" evidence="1">
    <location>
        <begin position="1"/>
        <end position="22"/>
    </location>
</feature>
<protein>
    <recommendedName>
        <fullName evidence="4">Outer membrane protein beta-barrel domain-containing protein</fullName>
    </recommendedName>
</protein>
<evidence type="ECO:0000256" key="1">
    <source>
        <dbReference type="SAM" id="SignalP"/>
    </source>
</evidence>
<dbReference type="AlphaFoldDB" id="A0A3P1BYY3"/>
<evidence type="ECO:0000313" key="3">
    <source>
        <dbReference type="Proteomes" id="UP000271925"/>
    </source>
</evidence>
<evidence type="ECO:0008006" key="4">
    <source>
        <dbReference type="Google" id="ProtNLM"/>
    </source>
</evidence>
<gene>
    <name evidence="2" type="ORF">EHT25_00455</name>
</gene>
<name>A0A3P1BYY3_9BACT</name>
<reference evidence="2 3" key="1">
    <citation type="submission" date="2018-11" db="EMBL/GenBank/DDBJ databases">
        <authorList>
            <person name="Zhou Z."/>
            <person name="Wang G."/>
        </authorList>
    </citation>
    <scope>NUCLEOTIDE SEQUENCE [LARGE SCALE GENOMIC DNA]</scope>
    <source>
        <strain evidence="2 3">KCTC52004</strain>
    </source>
</reference>
<keyword evidence="3" id="KW-1185">Reference proteome</keyword>
<evidence type="ECO:0000313" key="2">
    <source>
        <dbReference type="EMBL" id="RRB06311.1"/>
    </source>
</evidence>
<sequence length="250" mass="28239">MFRFIFAYCLVSVGGFVQMTFAQPAYYQTNQTLTDSSTFQSLPTPLPKANTFLKIGSTLPLLRQSSFTGYYAMLGLEAVVEQKIVGGLTVVGGLETNFGLTLDGRGAKYFSLEVPIALRYYFSLTHREKQRPDRHSFFSPYVAIQTYNVLYSNLIYSPEGSLSDLQRYKRKKLESTITNSGSVGDQFIWLDYAVVQLGTQHRILNKYYLDINVLIPVGALAYSKGDWTLAMPPLINVKFGVGYWRKYAMP</sequence>
<organism evidence="2 3">
    <name type="scientific">Larkinella rosea</name>
    <dbReference type="NCBI Taxonomy" id="2025312"/>
    <lineage>
        <taxon>Bacteria</taxon>
        <taxon>Pseudomonadati</taxon>
        <taxon>Bacteroidota</taxon>
        <taxon>Cytophagia</taxon>
        <taxon>Cytophagales</taxon>
        <taxon>Spirosomataceae</taxon>
        <taxon>Larkinella</taxon>
    </lineage>
</organism>